<reference evidence="1 2" key="1">
    <citation type="submission" date="2020-07" db="EMBL/GenBank/DDBJ databases">
        <title>Bradyrhizobium diversity isolated from nodules of indigenous legumes of Western Australia.</title>
        <authorList>
            <person name="Klepa M.S."/>
        </authorList>
    </citation>
    <scope>NUCLEOTIDE SEQUENCE [LARGE SCALE GENOMIC DNA]</scope>
    <source>
        <strain evidence="1 2">CNPSo 4019</strain>
    </source>
</reference>
<name>A0ABS0PBT6_9BRAD</name>
<evidence type="ECO:0000313" key="1">
    <source>
        <dbReference type="EMBL" id="MBH5390749.1"/>
    </source>
</evidence>
<evidence type="ECO:0008006" key="3">
    <source>
        <dbReference type="Google" id="ProtNLM"/>
    </source>
</evidence>
<comment type="caution">
    <text evidence="1">The sequence shown here is derived from an EMBL/GenBank/DDBJ whole genome shotgun (WGS) entry which is preliminary data.</text>
</comment>
<keyword evidence="2" id="KW-1185">Reference proteome</keyword>
<gene>
    <name evidence="1" type="ORF">H1B27_31430</name>
</gene>
<accession>A0ABS0PBT6</accession>
<organism evidence="1 2">
    <name type="scientific">Bradyrhizobium diversitatis</name>
    <dbReference type="NCBI Taxonomy" id="2755406"/>
    <lineage>
        <taxon>Bacteria</taxon>
        <taxon>Pseudomonadati</taxon>
        <taxon>Pseudomonadota</taxon>
        <taxon>Alphaproteobacteria</taxon>
        <taxon>Hyphomicrobiales</taxon>
        <taxon>Nitrobacteraceae</taxon>
        <taxon>Bradyrhizobium</taxon>
    </lineage>
</organism>
<dbReference type="EMBL" id="JACEGD010000037">
    <property type="protein sequence ID" value="MBH5390749.1"/>
    <property type="molecule type" value="Genomic_DNA"/>
</dbReference>
<evidence type="ECO:0000313" key="2">
    <source>
        <dbReference type="Proteomes" id="UP001194539"/>
    </source>
</evidence>
<sequence>MASYKDKLKYITPPAIPKCIFCGAPPPLTGEHIFPRWSHQYLPTTTEKNYESLRGIRNPIDSKHYEIKKPGDIRHWKVQCVCSTTCNNGWMRREIEDSAKPHLIPLIKGEECRIFPAAQTRIAAWAVLKAMVAEWTIKGHATTNHMQRKYLMRHYIPPQKGWGVWIGHFVSDRSKTARYYPLWEAHPYLLMPDRLAARRPDKVATYFNSQSSTQVIGQLFIHVLRSPMPNLIPRWRFAPPDRGSLLRIWPQSQASVVWPPKSMSDMDAVYTSNAFMNFILGIQRRERETPTQA</sequence>
<protein>
    <recommendedName>
        <fullName evidence="3">HNH endonuclease</fullName>
    </recommendedName>
</protein>
<proteinExistence type="predicted"/>
<dbReference type="RefSeq" id="WP_197968712.1">
    <property type="nucleotide sequence ID" value="NZ_JACEGD010000037.1"/>
</dbReference>
<dbReference type="Proteomes" id="UP001194539">
    <property type="component" value="Unassembled WGS sequence"/>
</dbReference>